<dbReference type="EMBL" id="VSSQ01056508">
    <property type="protein sequence ID" value="MPN10364.1"/>
    <property type="molecule type" value="Genomic_DNA"/>
</dbReference>
<sequence length="157" mass="16377">MKQIGHFARYLSRSAGGKGRGLSPSQAVAPPVRGLDILLGQKDIHDALSRDAPGGIEHARLNRVVFGLLNAADDLAGNQNLSAGPARGIRQRAVLLHDQGDARGHHEQHAKTPPIRAIRPISKRAGASHTPSAAHMNKAGSVKIAPAATGSPAEPMV</sequence>
<evidence type="ECO:0000313" key="1">
    <source>
        <dbReference type="EMBL" id="MPN10364.1"/>
    </source>
</evidence>
<reference evidence="1" key="1">
    <citation type="submission" date="2019-08" db="EMBL/GenBank/DDBJ databases">
        <authorList>
            <person name="Kucharzyk K."/>
            <person name="Murdoch R.W."/>
            <person name="Higgins S."/>
            <person name="Loffler F."/>
        </authorList>
    </citation>
    <scope>NUCLEOTIDE SEQUENCE</scope>
</reference>
<proteinExistence type="predicted"/>
<dbReference type="AlphaFoldDB" id="A0A645FCZ7"/>
<organism evidence="1">
    <name type="scientific">bioreactor metagenome</name>
    <dbReference type="NCBI Taxonomy" id="1076179"/>
    <lineage>
        <taxon>unclassified sequences</taxon>
        <taxon>metagenomes</taxon>
        <taxon>ecological metagenomes</taxon>
    </lineage>
</organism>
<comment type="caution">
    <text evidence="1">The sequence shown here is derived from an EMBL/GenBank/DDBJ whole genome shotgun (WGS) entry which is preliminary data.</text>
</comment>
<protein>
    <submittedName>
        <fullName evidence="1">Uncharacterized protein</fullName>
    </submittedName>
</protein>
<name>A0A645FCZ7_9ZZZZ</name>
<accession>A0A645FCZ7</accession>
<gene>
    <name evidence="1" type="ORF">SDC9_157659</name>
</gene>